<dbReference type="AlphaFoldDB" id="A0AAU8PEW3"/>
<feature type="domain" description="Metallo-beta-lactamase" evidence="6">
    <location>
        <begin position="40"/>
        <end position="250"/>
    </location>
</feature>
<evidence type="ECO:0000259" key="6">
    <source>
        <dbReference type="SMART" id="SM00849"/>
    </source>
</evidence>
<dbReference type="CDD" id="cd07729">
    <property type="entry name" value="AHL_lactonase_MBL-fold"/>
    <property type="match status" value="1"/>
</dbReference>
<evidence type="ECO:0000256" key="4">
    <source>
        <dbReference type="ARBA" id="ARBA00022801"/>
    </source>
</evidence>
<keyword evidence="4" id="KW-0378">Hydrolase</keyword>
<dbReference type="PANTHER" id="PTHR42978:SF2">
    <property type="entry name" value="102 KBASES UNSTABLE REGION: FROM 1 TO 119443"/>
    <property type="match status" value="1"/>
</dbReference>
<comment type="cofactor">
    <cofactor evidence="1">
        <name>Zn(2+)</name>
        <dbReference type="ChEBI" id="CHEBI:29105"/>
    </cofactor>
</comment>
<organism evidence="7 8">
    <name type="scientific">Desulfofundulus kuznetsovii (strain DSM 6115 / VKM B-1805 / 17)</name>
    <name type="common">Desulfotomaculum kuznetsovii</name>
    <dbReference type="NCBI Taxonomy" id="760568"/>
    <lineage>
        <taxon>Bacteria</taxon>
        <taxon>Bacillati</taxon>
        <taxon>Bacillota</taxon>
        <taxon>Clostridia</taxon>
        <taxon>Eubacteriales</taxon>
        <taxon>Peptococcaceae</taxon>
        <taxon>Desulfofundulus</taxon>
    </lineage>
</organism>
<dbReference type="InterPro" id="IPR001279">
    <property type="entry name" value="Metallo-B-lactamas"/>
</dbReference>
<evidence type="ECO:0000313" key="7">
    <source>
        <dbReference type="EMBL" id="AEG16575.1"/>
    </source>
</evidence>
<keyword evidence="8" id="KW-1185">Reference proteome</keyword>
<accession>A0AAU8PEW3</accession>
<evidence type="ECO:0000256" key="5">
    <source>
        <dbReference type="ARBA" id="ARBA00022833"/>
    </source>
</evidence>
<keyword evidence="3" id="KW-0479">Metal-binding</keyword>
<dbReference type="GO" id="GO:0016787">
    <property type="term" value="F:hydrolase activity"/>
    <property type="evidence" value="ECO:0007669"/>
    <property type="project" value="UniProtKB-KW"/>
</dbReference>
<dbReference type="Proteomes" id="UP000009229">
    <property type="component" value="Chromosome"/>
</dbReference>
<gene>
    <name evidence="7" type="ordered locus">Desku_3080</name>
</gene>
<dbReference type="EMBL" id="CP002770">
    <property type="protein sequence ID" value="AEG16575.1"/>
    <property type="molecule type" value="Genomic_DNA"/>
</dbReference>
<dbReference type="KEGG" id="dku:Desku_3080"/>
<proteinExistence type="inferred from homology"/>
<reference evidence="8" key="1">
    <citation type="submission" date="2011-05" db="EMBL/GenBank/DDBJ databases">
        <title>Complete sequence of Desulfotomaculum kuznetsovii DSM 6115.</title>
        <authorList>
            <person name="Lucas S."/>
            <person name="Han J."/>
            <person name="Lapidus A."/>
            <person name="Cheng J.-F."/>
            <person name="Goodwin L."/>
            <person name="Pitluck S."/>
            <person name="Peters L."/>
            <person name="Mikhailova N."/>
            <person name="Lu M."/>
            <person name="Saunders E."/>
            <person name="Han C."/>
            <person name="Tapia R."/>
            <person name="Land M."/>
            <person name="Hauser L."/>
            <person name="Kyrpides N."/>
            <person name="Ivanova N."/>
            <person name="Pagani I."/>
            <person name="Nazina T."/>
            <person name="Ivanova A."/>
            <person name="Parshina S."/>
            <person name="Kuever J."/>
            <person name="Muyzer G."/>
            <person name="Plugge C."/>
            <person name="Stams A."/>
            <person name="Woyke T."/>
        </authorList>
    </citation>
    <scope>NUCLEOTIDE SEQUENCE [LARGE SCALE GENOMIC DNA]</scope>
    <source>
        <strain evidence="8">DSM 6115 / VKM B-1805 / 17</strain>
    </source>
</reference>
<protein>
    <submittedName>
        <fullName evidence="7">Beta-lactamase domain-containing protein</fullName>
    </submittedName>
</protein>
<sequence length="267" mass="30382">MKVYILDNGYLSCDENQMVAMATVGTASNQTPSHHWIKIPVYCVLIDHPEGKILFDTGCPPEAMNGYWPKGLCEAFPYTFTEEQRIENQLKKIGLTPQDIDIVVLSHMHLDHAGNLRLFKNAQVYVHRKDFELGLLMTHRNPDPDSHGAYIKADLEVPAQFNLVDEDFELVPGVEVVTLPGHTPGVLGLVIHLQKSGTLIFPMDAVYERRNYGPPARLSGIVYDSISFIQSIEKVRKLARKYNGRVMFSHDMEFFINEMKKAPEYYE</sequence>
<evidence type="ECO:0000256" key="3">
    <source>
        <dbReference type="ARBA" id="ARBA00022723"/>
    </source>
</evidence>
<comment type="similarity">
    <text evidence="2">Belongs to the metallo-beta-lactamase superfamily.</text>
</comment>
<dbReference type="Pfam" id="PF00753">
    <property type="entry name" value="Lactamase_B"/>
    <property type="match status" value="1"/>
</dbReference>
<dbReference type="PANTHER" id="PTHR42978">
    <property type="entry name" value="QUORUM-QUENCHING LACTONASE YTNP-RELATED-RELATED"/>
    <property type="match status" value="1"/>
</dbReference>
<evidence type="ECO:0000256" key="2">
    <source>
        <dbReference type="ARBA" id="ARBA00007749"/>
    </source>
</evidence>
<dbReference type="Gene3D" id="3.60.15.10">
    <property type="entry name" value="Ribonuclease Z/Hydroxyacylglutathione hydrolase-like"/>
    <property type="match status" value="1"/>
</dbReference>
<dbReference type="SMART" id="SM00849">
    <property type="entry name" value="Lactamase_B"/>
    <property type="match status" value="1"/>
</dbReference>
<evidence type="ECO:0000313" key="8">
    <source>
        <dbReference type="Proteomes" id="UP000009229"/>
    </source>
</evidence>
<dbReference type="RefSeq" id="WP_013824085.1">
    <property type="nucleotide sequence ID" value="NC_015573.1"/>
</dbReference>
<dbReference type="SUPFAM" id="SSF56281">
    <property type="entry name" value="Metallo-hydrolase/oxidoreductase"/>
    <property type="match status" value="1"/>
</dbReference>
<dbReference type="InterPro" id="IPR051013">
    <property type="entry name" value="MBL_superfamily_lactonases"/>
</dbReference>
<evidence type="ECO:0000256" key="1">
    <source>
        <dbReference type="ARBA" id="ARBA00001947"/>
    </source>
</evidence>
<dbReference type="GO" id="GO:0046872">
    <property type="term" value="F:metal ion binding"/>
    <property type="evidence" value="ECO:0007669"/>
    <property type="project" value="UniProtKB-KW"/>
</dbReference>
<name>A0AAU8PEW3_DESK7</name>
<dbReference type="InterPro" id="IPR036866">
    <property type="entry name" value="RibonucZ/Hydroxyglut_hydro"/>
</dbReference>
<keyword evidence="5" id="KW-0862">Zinc</keyword>